<feature type="region of interest" description="Disordered" evidence="1">
    <location>
        <begin position="1024"/>
        <end position="1085"/>
    </location>
</feature>
<gene>
    <name evidence="3" type="ORF">SO694_00035370</name>
</gene>
<feature type="region of interest" description="Disordered" evidence="1">
    <location>
        <begin position="447"/>
        <end position="466"/>
    </location>
</feature>
<evidence type="ECO:0000313" key="4">
    <source>
        <dbReference type="Proteomes" id="UP001363151"/>
    </source>
</evidence>
<feature type="chain" id="PRO_5045988051" evidence="2">
    <location>
        <begin position="19"/>
        <end position="1398"/>
    </location>
</feature>
<keyword evidence="4" id="KW-1185">Reference proteome</keyword>
<reference evidence="3 4" key="1">
    <citation type="submission" date="2024-03" db="EMBL/GenBank/DDBJ databases">
        <title>Aureococcus anophagefferens CCMP1851 and Kratosvirus quantuckense: Draft genome of a second virus-susceptible host strain in the model system.</title>
        <authorList>
            <person name="Chase E."/>
            <person name="Truchon A.R."/>
            <person name="Schepens W."/>
            <person name="Wilhelm S.W."/>
        </authorList>
    </citation>
    <scope>NUCLEOTIDE SEQUENCE [LARGE SCALE GENOMIC DNA]</scope>
    <source>
        <strain evidence="3 4">CCMP1851</strain>
    </source>
</reference>
<dbReference type="EMBL" id="JBBJCI010000367">
    <property type="protein sequence ID" value="KAK7232661.1"/>
    <property type="molecule type" value="Genomic_DNA"/>
</dbReference>
<dbReference type="PANTHER" id="PTHR48148:SF2">
    <property type="entry name" value="PA14 DOMAIN-CONTAINING PROTEIN"/>
    <property type="match status" value="1"/>
</dbReference>
<feature type="compositionally biased region" description="Pro residues" evidence="1">
    <location>
        <begin position="1029"/>
        <end position="1063"/>
    </location>
</feature>
<feature type="region of interest" description="Disordered" evidence="1">
    <location>
        <begin position="100"/>
        <end position="128"/>
    </location>
</feature>
<dbReference type="PANTHER" id="PTHR48148">
    <property type="entry name" value="KERATINOCYTE PROLINE-RICH PROTEIN"/>
    <property type="match status" value="1"/>
</dbReference>
<keyword evidence="2" id="KW-0732">Signal</keyword>
<protein>
    <submittedName>
        <fullName evidence="3">tRNAPhe (7-(3-amino-3-carboxypropyl)wyosine37-C2)-hydroxylase</fullName>
    </submittedName>
</protein>
<feature type="signal peptide" evidence="2">
    <location>
        <begin position="1"/>
        <end position="18"/>
    </location>
</feature>
<evidence type="ECO:0000313" key="3">
    <source>
        <dbReference type="EMBL" id="KAK7232661.1"/>
    </source>
</evidence>
<comment type="caution">
    <text evidence="3">The sequence shown here is derived from an EMBL/GenBank/DDBJ whole genome shotgun (WGS) entry which is preliminary data.</text>
</comment>
<evidence type="ECO:0000256" key="1">
    <source>
        <dbReference type="SAM" id="MobiDB-lite"/>
    </source>
</evidence>
<feature type="region of interest" description="Disordered" evidence="1">
    <location>
        <begin position="851"/>
        <end position="915"/>
    </location>
</feature>
<feature type="compositionally biased region" description="Pro residues" evidence="1">
    <location>
        <begin position="716"/>
        <end position="728"/>
    </location>
</feature>
<feature type="compositionally biased region" description="Basic and acidic residues" evidence="1">
    <location>
        <begin position="106"/>
        <end position="124"/>
    </location>
</feature>
<feature type="compositionally biased region" description="Low complexity" evidence="1">
    <location>
        <begin position="448"/>
        <end position="463"/>
    </location>
</feature>
<dbReference type="Proteomes" id="UP001363151">
    <property type="component" value="Unassembled WGS sequence"/>
</dbReference>
<feature type="compositionally biased region" description="Pro residues" evidence="1">
    <location>
        <begin position="861"/>
        <end position="893"/>
    </location>
</feature>
<name>A0ABR1FKS1_AURAN</name>
<proteinExistence type="predicted"/>
<sequence>MVGCSFVRALCLLQLVDGARRALPEHIKLVHDEVLRNPSDATCGRRLRELRSLISSGDHGAAVDLSFALDELRASRELPADCHADAPFVGSADVTVEIKTPRRRGRDPAARPRRETKAALRHGDGSVTHHPYAGPARGPAWDEPVVGAVVDGIFVTSDRHAPARDRRPASRVDDKYSKKILGDKTMLVTVICPSSEDCDTVYDYEVIASDHDGDVISYLEEVVAVAQDFWTANSWGNFTVDVTITPILEVDYDQSTCEDNDELDWYGGNYDGDPDAFDVMAATASLDEGYDREDYDFNVLTFDWLLNKYVEYVEPYDDDEAPLCNPCTYTIQGTDTGSLDRDYPVALQVSTATDDQFLFVEYRSSQGGALLTYSGFSYTSGMSGKFGNTRMVDCDPSTTLLTDGLCEDGDSIILDVGDASTSRPMSAYFEVVGDYLEVSLYSSDTPRPTLSMAPTTAAPTTSPSKEDDQCGKEKYCCDVINIDGYETFSKIRDVSGDSYCCSSRCSYMNTQDYYLHYISAGGQYYMTTSEPCYESGSISYIATVTDDELVAYCEENQPSAVPTFTFAPHVCVADSASWYKDGSPDKGCDWVAEDLERCDKEDSAGVTGRVGCDATCYECEAADDATDDATDDHVCVADSTSWYKDGSPDKDCAWVSEDLDRCDKEDADGVTGSVGCDATCYACTPAMAEPTDAPTPEPTRAPASPRRPPARRRAPNPRPAPTPEPTDPPSTGFPTPWPSLACDDEYPLHVSMILEPDAASWDTVSWRSVSDTELVDEEDAPHAGRIFKCVDDELHCWTMTFTLSDPDASAALSFTLVSSEGSRATWGFEGGQDTEEYYYCMEGGVIDAVPTPTPTVSVPPTSEPAPAPTPLPSYAPTTEPTPSPTPQPSPEPTITPGSGGTKTPTAAPSMACDPDGDFPLSVTQRLFPDGDSWSTVSWVTTSDGEVVETPEAPYPDRRYICISDADRCFEVTFSFEKRNKSADLSYSIGVDGAAPSEYGFRGGEDEEKYYYCIVDGVIAAAPTAAPSVTPGPSPEPTPGPSPEPTPDPSPEPSPEPTPAPTPEPTAEDTVEPTRAPTTVLPTPVPSHFCNGTHPYTVSLVLEPDAASWDTVSWESHVDGETQIVDEPPHDARVFKCVDDDYHCWDLEFSFANTSLSSGLSFQLTSSADSETRWTFRGGEDTETFYYCRRRRGKGCEDYVSKKSKNCKLKDDFKVKAQDACPVTCGECVVPTLAPTPRPSSAEPTPECHDSVSWWSKKSKNDCDYVAKDADGRCGNVDESDVAAEVACPEACGYCGTFSICADSTSWYYKKSKNSCEDYVSKKSKNCKLKDDYKIKAEDACPVTCDTCDGGCADSTSWYYKKSKNTCEDYVTKKSKNCKLEDDAKVKAEDACPVTCGTC</sequence>
<evidence type="ECO:0000256" key="2">
    <source>
        <dbReference type="SAM" id="SignalP"/>
    </source>
</evidence>
<accession>A0ABR1FKS1</accession>
<organism evidence="3 4">
    <name type="scientific">Aureococcus anophagefferens</name>
    <name type="common">Harmful bloom alga</name>
    <dbReference type="NCBI Taxonomy" id="44056"/>
    <lineage>
        <taxon>Eukaryota</taxon>
        <taxon>Sar</taxon>
        <taxon>Stramenopiles</taxon>
        <taxon>Ochrophyta</taxon>
        <taxon>Pelagophyceae</taxon>
        <taxon>Pelagomonadales</taxon>
        <taxon>Pelagomonadaceae</taxon>
        <taxon>Aureococcus</taxon>
    </lineage>
</organism>
<feature type="region of interest" description="Disordered" evidence="1">
    <location>
        <begin position="689"/>
        <end position="738"/>
    </location>
</feature>